<name>A0A9N9Q0C8_9HELO</name>
<evidence type="ECO:0000313" key="2">
    <source>
        <dbReference type="EMBL" id="CAG8962018.1"/>
    </source>
</evidence>
<proteinExistence type="predicted"/>
<feature type="signal peptide" evidence="1">
    <location>
        <begin position="1"/>
        <end position="18"/>
    </location>
</feature>
<gene>
    <name evidence="2" type="ORF">HYFRA_00014126</name>
</gene>
<comment type="caution">
    <text evidence="2">The sequence shown here is derived from an EMBL/GenBank/DDBJ whole genome shotgun (WGS) entry which is preliminary data.</text>
</comment>
<feature type="chain" id="PRO_5040319928" evidence="1">
    <location>
        <begin position="19"/>
        <end position="97"/>
    </location>
</feature>
<evidence type="ECO:0000256" key="1">
    <source>
        <dbReference type="SAM" id="SignalP"/>
    </source>
</evidence>
<keyword evidence="1" id="KW-0732">Signal</keyword>
<sequence length="97" mass="10249">MRIQNLLVLTAMVNGINAYQFRIASCKNADNSLNEENTRKACADAKSSCSDCTFVLKADGSGNGGPPAPRCRSEFLELNDVVWGDLCKAYGSGAVGG</sequence>
<dbReference type="Proteomes" id="UP000696280">
    <property type="component" value="Unassembled WGS sequence"/>
</dbReference>
<reference evidence="2" key="1">
    <citation type="submission" date="2021-07" db="EMBL/GenBank/DDBJ databases">
        <authorList>
            <person name="Durling M."/>
        </authorList>
    </citation>
    <scope>NUCLEOTIDE SEQUENCE</scope>
</reference>
<dbReference type="OrthoDB" id="10368979at2759"/>
<dbReference type="AlphaFoldDB" id="A0A9N9Q0C8"/>
<protein>
    <submittedName>
        <fullName evidence="2">Uncharacterized protein</fullName>
    </submittedName>
</protein>
<accession>A0A9N9Q0C8</accession>
<organism evidence="2 3">
    <name type="scientific">Hymenoscyphus fraxineus</name>
    <dbReference type="NCBI Taxonomy" id="746836"/>
    <lineage>
        <taxon>Eukaryota</taxon>
        <taxon>Fungi</taxon>
        <taxon>Dikarya</taxon>
        <taxon>Ascomycota</taxon>
        <taxon>Pezizomycotina</taxon>
        <taxon>Leotiomycetes</taxon>
        <taxon>Helotiales</taxon>
        <taxon>Helotiaceae</taxon>
        <taxon>Hymenoscyphus</taxon>
    </lineage>
</organism>
<evidence type="ECO:0000313" key="3">
    <source>
        <dbReference type="Proteomes" id="UP000696280"/>
    </source>
</evidence>
<keyword evidence="3" id="KW-1185">Reference proteome</keyword>
<dbReference type="EMBL" id="CAJVRL010000126">
    <property type="protein sequence ID" value="CAG8962018.1"/>
    <property type="molecule type" value="Genomic_DNA"/>
</dbReference>